<dbReference type="Pfam" id="PF15057">
    <property type="entry name" value="DUF4537"/>
    <property type="match status" value="1"/>
</dbReference>
<evidence type="ECO:0000313" key="5">
    <source>
        <dbReference type="EMBL" id="KAJ1166617.1"/>
    </source>
</evidence>
<organism evidence="5 6">
    <name type="scientific">Pleurodeles waltl</name>
    <name type="common">Iberian ribbed newt</name>
    <dbReference type="NCBI Taxonomy" id="8319"/>
    <lineage>
        <taxon>Eukaryota</taxon>
        <taxon>Metazoa</taxon>
        <taxon>Chordata</taxon>
        <taxon>Craniata</taxon>
        <taxon>Vertebrata</taxon>
        <taxon>Euteleostomi</taxon>
        <taxon>Amphibia</taxon>
        <taxon>Batrachia</taxon>
        <taxon>Caudata</taxon>
        <taxon>Salamandroidea</taxon>
        <taxon>Salamandridae</taxon>
        <taxon>Pleurodelinae</taxon>
        <taxon>Pleurodeles</taxon>
    </lineage>
</organism>
<feature type="compositionally biased region" description="Basic and acidic residues" evidence="2">
    <location>
        <begin position="883"/>
        <end position="892"/>
    </location>
</feature>
<feature type="region of interest" description="Disordered" evidence="2">
    <location>
        <begin position="970"/>
        <end position="1180"/>
    </location>
</feature>
<dbReference type="PANTHER" id="PTHR14343">
    <property type="entry name" value="VWFA DOMAIN-CONTAINING PROTEIN"/>
    <property type="match status" value="1"/>
</dbReference>
<evidence type="ECO:0000256" key="1">
    <source>
        <dbReference type="SAM" id="Coils"/>
    </source>
</evidence>
<feature type="compositionally biased region" description="Polar residues" evidence="2">
    <location>
        <begin position="864"/>
        <end position="882"/>
    </location>
</feature>
<feature type="compositionally biased region" description="Basic and acidic residues" evidence="2">
    <location>
        <begin position="1156"/>
        <end position="1171"/>
    </location>
</feature>
<feature type="compositionally biased region" description="Basic residues" evidence="2">
    <location>
        <begin position="504"/>
        <end position="515"/>
    </location>
</feature>
<dbReference type="SUPFAM" id="SSF53300">
    <property type="entry name" value="vWA-like"/>
    <property type="match status" value="1"/>
</dbReference>
<feature type="region of interest" description="Disordered" evidence="2">
    <location>
        <begin position="546"/>
        <end position="569"/>
    </location>
</feature>
<evidence type="ECO:0000256" key="2">
    <source>
        <dbReference type="SAM" id="MobiDB-lite"/>
    </source>
</evidence>
<dbReference type="PANTHER" id="PTHR14343:SF4">
    <property type="entry name" value="DUF4537 DOMAIN-CONTAINING PROTEIN"/>
    <property type="match status" value="1"/>
</dbReference>
<evidence type="ECO:0000259" key="4">
    <source>
        <dbReference type="Pfam" id="PF15057"/>
    </source>
</evidence>
<feature type="compositionally biased region" description="Basic and acidic residues" evidence="2">
    <location>
        <begin position="818"/>
        <end position="842"/>
    </location>
</feature>
<proteinExistence type="predicted"/>
<dbReference type="AlphaFoldDB" id="A0AAV7SRA9"/>
<feature type="region of interest" description="Disordered" evidence="2">
    <location>
        <begin position="862"/>
        <end position="953"/>
    </location>
</feature>
<keyword evidence="6" id="KW-1185">Reference proteome</keyword>
<sequence>MPYIGCHSPVPGHSARMMLHHSSGVLPLLKELRAENVNFVVGSLDGSSLKMEYLKTYLSDTLFALSNRIYAMFNIISFSNEITKWCNTSVRISPENVAEAVSWIKTLPSDNGVDIQSALAEAFQDPACQAVVLITDSLPDHMLSDICDHASRIGKGRPLHILHLSSGNSSEDRRSNLVGAFQMVSLQPADNSCEVSACQPSCSAQHYSHPERHRCATHPMVLPEAHIPPCGLPINHNAPLADALMKRDFLNVSTETLRLLRGARVMARRMIDGYYYLGHIAQEVEGSGGSFLVEFEKCQKQKGKAQLRMQETALYDIIHYEDARRQPIVPGDRVLAPLDVHGQCYGPGKVLQGVECRGFSSDAQSSGVLVTFWNGHTRQVPPGVAVKIPLPLSDRIILELQMPPSARQKLVECSPGYPCSVPPGYRSSGGCSQPVCAHDAPWTQPCGTLSPAQSCHVSSAVWPGWSNEPDPVPGSSLKADKANRRNAEGVSMEKESLPGSSIRKEKKKKKKQRVKSSREHLAENYLKMSQDLREIRSILTSNAVNSMDAMPQRKGGLSPAHGSPGKQSTDVPEDYLLLSDPELSEVSNLQAVLKQIDLSLKKDRLLMESALPERRPHSAPNPQRIIWNSRKPDEQKRRIMEAKMEEWKRQEEEKQLQKEQELEIREQLLQQWELEIREKLQRQKLPQTSQKFDRQDHGHETTFQPMKLDGAMKVFRCMQKDVNEQEDEERGIGSPGHKVQYLKTRQNLRDELDAQYNQKSNVSAEQTKKETLRERRQSNRSHSVPKELDRKQSVNHFSRSSASRGSVRFSQQMEPENEMPRSRRQSPEHRSETKEGGEEHNLHHFSPHKAMKGSLRFSKDLEQASDSQRGRQQGPQQKFQSKLNERESKQDMFHVANAKTTQESGHAPQKTEQDTNRRQSPQNRFQVKDLSREQNLRPSPPQKATRGNLQFPQEVEQDIEMLRDRRWSPHHQFQNESQDLGRNQSLHEPSKSKATQGLGKMSQEMELASEMLKSRKQSPQHRFESERQVTDRERSLLSSSKMKTLEGSKHMPQEMKQEMQRSQKESPQQRFKSESHLPDGDQSLHALSKRKPTPGSKDVSQQMEQSSEKVRNRVQSSQKKFHSKPLELDREQNVRHSAYHTPTRGSKHVPHGSKPGSERDPGRSWQRDGHDPSWPYSMLA</sequence>
<accession>A0AAV7SRA9</accession>
<feature type="compositionally biased region" description="Polar residues" evidence="2">
    <location>
        <begin position="971"/>
        <end position="995"/>
    </location>
</feature>
<feature type="compositionally biased region" description="Basic and acidic residues" evidence="2">
    <location>
        <begin position="1043"/>
        <end position="1064"/>
    </location>
</feature>
<feature type="region of interest" description="Disordered" evidence="2">
    <location>
        <begin position="754"/>
        <end position="850"/>
    </location>
</feature>
<gene>
    <name evidence="5" type="ORF">NDU88_007016</name>
</gene>
<dbReference type="Gene3D" id="3.40.50.410">
    <property type="entry name" value="von Willebrand factor, type A domain"/>
    <property type="match status" value="1"/>
</dbReference>
<feature type="domain" description="DUF4537" evidence="4">
    <location>
        <begin position="262"/>
        <end position="388"/>
    </location>
</feature>
<dbReference type="EMBL" id="JANPWB010000008">
    <property type="protein sequence ID" value="KAJ1166617.1"/>
    <property type="molecule type" value="Genomic_DNA"/>
</dbReference>
<feature type="compositionally biased region" description="Polar residues" evidence="2">
    <location>
        <begin position="794"/>
        <end position="814"/>
    </location>
</feature>
<dbReference type="InterPro" id="IPR032770">
    <property type="entry name" value="DUF4537"/>
</dbReference>
<feature type="compositionally biased region" description="Basic and acidic residues" evidence="2">
    <location>
        <begin position="926"/>
        <end position="935"/>
    </location>
</feature>
<dbReference type="InterPro" id="IPR036465">
    <property type="entry name" value="vWFA_dom_sf"/>
</dbReference>
<comment type="caution">
    <text evidence="5">The sequence shown here is derived from an EMBL/GenBank/DDBJ whole genome shotgun (WGS) entry which is preliminary data.</text>
</comment>
<feature type="domain" description="VWFA" evidence="3">
    <location>
        <begin position="39"/>
        <end position="162"/>
    </location>
</feature>
<reference evidence="5" key="1">
    <citation type="journal article" date="2022" name="bioRxiv">
        <title>Sequencing and chromosome-scale assembly of the giantPleurodeles waltlgenome.</title>
        <authorList>
            <person name="Brown T."/>
            <person name="Elewa A."/>
            <person name="Iarovenko S."/>
            <person name="Subramanian E."/>
            <person name="Araus A.J."/>
            <person name="Petzold A."/>
            <person name="Susuki M."/>
            <person name="Suzuki K.-i.T."/>
            <person name="Hayashi T."/>
            <person name="Toyoda A."/>
            <person name="Oliveira C."/>
            <person name="Osipova E."/>
            <person name="Leigh N.D."/>
            <person name="Simon A."/>
            <person name="Yun M.H."/>
        </authorList>
    </citation>
    <scope>NUCLEOTIDE SEQUENCE</scope>
    <source>
        <strain evidence="5">20211129_DDA</strain>
        <tissue evidence="5">Liver</tissue>
    </source>
</reference>
<feature type="region of interest" description="Disordered" evidence="2">
    <location>
        <begin position="466"/>
        <end position="521"/>
    </location>
</feature>
<protein>
    <submittedName>
        <fullName evidence="5">Uncharacterized protein</fullName>
    </submittedName>
</protein>
<evidence type="ECO:0000313" key="6">
    <source>
        <dbReference type="Proteomes" id="UP001066276"/>
    </source>
</evidence>
<keyword evidence="1" id="KW-0175">Coiled coil</keyword>
<evidence type="ECO:0000259" key="3">
    <source>
        <dbReference type="Pfam" id="PF13768"/>
    </source>
</evidence>
<dbReference type="Proteomes" id="UP001066276">
    <property type="component" value="Chromosome 4_2"/>
</dbReference>
<feature type="compositionally biased region" description="Basic and acidic residues" evidence="2">
    <location>
        <begin position="1021"/>
        <end position="1035"/>
    </location>
</feature>
<feature type="coiled-coil region" evidence="1">
    <location>
        <begin position="637"/>
        <end position="682"/>
    </location>
</feature>
<feature type="compositionally biased region" description="Basic and acidic residues" evidence="2">
    <location>
        <begin position="1124"/>
        <end position="1134"/>
    </location>
</feature>
<feature type="compositionally biased region" description="Basic and acidic residues" evidence="2">
    <location>
        <begin position="766"/>
        <end position="777"/>
    </location>
</feature>
<dbReference type="Gene3D" id="2.30.30.140">
    <property type="match status" value="1"/>
</dbReference>
<feature type="compositionally biased region" description="Basic and acidic residues" evidence="2">
    <location>
        <begin position="478"/>
        <end position="496"/>
    </location>
</feature>
<dbReference type="Pfam" id="PF13768">
    <property type="entry name" value="VWA_3"/>
    <property type="match status" value="1"/>
</dbReference>
<name>A0AAV7SRA9_PLEWA</name>
<dbReference type="InterPro" id="IPR002035">
    <property type="entry name" value="VWF_A"/>
</dbReference>
<feature type="compositionally biased region" description="Polar residues" evidence="2">
    <location>
        <begin position="755"/>
        <end position="765"/>
    </location>
</feature>